<evidence type="ECO:0000256" key="2">
    <source>
        <dbReference type="ARBA" id="ARBA00022723"/>
    </source>
</evidence>
<gene>
    <name evidence="5" type="primary">def</name>
    <name evidence="6" type="ORF">A3F24_01180</name>
</gene>
<name>A0A1G1Z2A9_9BACT</name>
<feature type="active site" evidence="5">
    <location>
        <position position="146"/>
    </location>
</feature>
<comment type="cofactor">
    <cofactor evidence="5">
        <name>Fe(2+)</name>
        <dbReference type="ChEBI" id="CHEBI:29033"/>
    </cofactor>
    <text evidence="5">Binds 1 Fe(2+) ion.</text>
</comment>
<dbReference type="GO" id="GO:0006412">
    <property type="term" value="P:translation"/>
    <property type="evidence" value="ECO:0007669"/>
    <property type="project" value="UniProtKB-UniRule"/>
</dbReference>
<dbReference type="EC" id="3.5.1.88" evidence="5"/>
<reference evidence="6 7" key="1">
    <citation type="journal article" date="2016" name="Nat. Commun.">
        <title>Thousands of microbial genomes shed light on interconnected biogeochemical processes in an aquifer system.</title>
        <authorList>
            <person name="Anantharaman K."/>
            <person name="Brown C.T."/>
            <person name="Hug L.A."/>
            <person name="Sharon I."/>
            <person name="Castelle C.J."/>
            <person name="Probst A.J."/>
            <person name="Thomas B.C."/>
            <person name="Singh A."/>
            <person name="Wilkins M.J."/>
            <person name="Karaoz U."/>
            <person name="Brodie E.L."/>
            <person name="Williams K.H."/>
            <person name="Hubbard S.S."/>
            <person name="Banfield J.F."/>
        </authorList>
    </citation>
    <scope>NUCLEOTIDE SEQUENCE [LARGE SCALE GENOMIC DNA]</scope>
</reference>
<comment type="catalytic activity">
    <reaction evidence="5">
        <text>N-terminal N-formyl-L-methionyl-[peptide] + H2O = N-terminal L-methionyl-[peptide] + formate</text>
        <dbReference type="Rhea" id="RHEA:24420"/>
        <dbReference type="Rhea" id="RHEA-COMP:10639"/>
        <dbReference type="Rhea" id="RHEA-COMP:10640"/>
        <dbReference type="ChEBI" id="CHEBI:15377"/>
        <dbReference type="ChEBI" id="CHEBI:15740"/>
        <dbReference type="ChEBI" id="CHEBI:49298"/>
        <dbReference type="ChEBI" id="CHEBI:64731"/>
        <dbReference type="EC" id="3.5.1.88"/>
    </reaction>
</comment>
<accession>A0A1G1Z2A9</accession>
<keyword evidence="4 5" id="KW-0648">Protein biosynthesis</keyword>
<dbReference type="InterPro" id="IPR023635">
    <property type="entry name" value="Peptide_deformylase"/>
</dbReference>
<protein>
    <recommendedName>
        <fullName evidence="5">Peptide deformylase</fullName>
        <shortName evidence="5">PDF</shortName>
        <ecNumber evidence="5">3.5.1.88</ecNumber>
    </recommendedName>
    <alternativeName>
        <fullName evidence="5">Polypeptide deformylase</fullName>
    </alternativeName>
</protein>
<evidence type="ECO:0000256" key="3">
    <source>
        <dbReference type="ARBA" id="ARBA00022801"/>
    </source>
</evidence>
<keyword evidence="2 5" id="KW-0479">Metal-binding</keyword>
<dbReference type="CDD" id="cd00487">
    <property type="entry name" value="Pep_deformylase"/>
    <property type="match status" value="1"/>
</dbReference>
<proteinExistence type="inferred from homology"/>
<dbReference type="SUPFAM" id="SSF56420">
    <property type="entry name" value="Peptide deformylase"/>
    <property type="match status" value="1"/>
</dbReference>
<dbReference type="NCBIfam" id="TIGR00079">
    <property type="entry name" value="pept_deformyl"/>
    <property type="match status" value="1"/>
</dbReference>
<evidence type="ECO:0000256" key="4">
    <source>
        <dbReference type="ARBA" id="ARBA00022917"/>
    </source>
</evidence>
<evidence type="ECO:0000256" key="1">
    <source>
        <dbReference type="ARBA" id="ARBA00010759"/>
    </source>
</evidence>
<dbReference type="EMBL" id="MHIX01000034">
    <property type="protein sequence ID" value="OGY58771.1"/>
    <property type="molecule type" value="Genomic_DNA"/>
</dbReference>
<comment type="function">
    <text evidence="5">Removes the formyl group from the N-terminal Met of newly synthesized proteins. Requires at least a dipeptide for an efficient rate of reaction. N-terminal L-methionine is a prerequisite for activity but the enzyme has broad specificity at other positions.</text>
</comment>
<dbReference type="Proteomes" id="UP000178515">
    <property type="component" value="Unassembled WGS sequence"/>
</dbReference>
<dbReference type="GO" id="GO:0042586">
    <property type="term" value="F:peptide deformylase activity"/>
    <property type="evidence" value="ECO:0007669"/>
    <property type="project" value="UniProtKB-UniRule"/>
</dbReference>
<sequence>MRKPQKKLIAELGEPVLHKKAKPIENINDPKIQELIDDMVITMQEANGIGLAAPQVYESLRLFLINSYKDRDNPDIPETKLRVVINPMIIEVSEETEKGWEGCLSIPKLAGKVSRHTSIKVEYTNRVGKKVKETLENLGARVFQHEHDHIEGILFLDRVRNSKDLATDTAIERRIAERDRKRKSEDKEKK</sequence>
<comment type="similarity">
    <text evidence="1 5">Belongs to the polypeptide deformylase family.</text>
</comment>
<dbReference type="GO" id="GO:0046872">
    <property type="term" value="F:metal ion binding"/>
    <property type="evidence" value="ECO:0007669"/>
    <property type="project" value="UniProtKB-KW"/>
</dbReference>
<dbReference type="Gene3D" id="3.90.45.10">
    <property type="entry name" value="Peptide deformylase"/>
    <property type="match status" value="1"/>
</dbReference>
<feature type="binding site" evidence="5">
    <location>
        <position position="149"/>
    </location>
    <ligand>
        <name>Fe cation</name>
        <dbReference type="ChEBI" id="CHEBI:24875"/>
    </ligand>
</feature>
<feature type="binding site" evidence="5">
    <location>
        <position position="103"/>
    </location>
    <ligand>
        <name>Fe cation</name>
        <dbReference type="ChEBI" id="CHEBI:24875"/>
    </ligand>
</feature>
<dbReference type="Pfam" id="PF01327">
    <property type="entry name" value="Pep_deformylase"/>
    <property type="match status" value="1"/>
</dbReference>
<comment type="caution">
    <text evidence="6">The sequence shown here is derived from an EMBL/GenBank/DDBJ whole genome shotgun (WGS) entry which is preliminary data.</text>
</comment>
<dbReference type="STRING" id="1797689.A3F24_01180"/>
<dbReference type="FunFam" id="3.90.45.10:FF:000003">
    <property type="entry name" value="Peptide deformylase"/>
    <property type="match status" value="1"/>
</dbReference>
<keyword evidence="5" id="KW-0408">Iron</keyword>
<evidence type="ECO:0000313" key="6">
    <source>
        <dbReference type="EMBL" id="OGY58771.1"/>
    </source>
</evidence>
<dbReference type="PRINTS" id="PR01576">
    <property type="entry name" value="PDEFORMYLASE"/>
</dbReference>
<keyword evidence="3 5" id="KW-0378">Hydrolase</keyword>
<dbReference type="NCBIfam" id="NF001159">
    <property type="entry name" value="PRK00150.1-3"/>
    <property type="match status" value="1"/>
</dbReference>
<dbReference type="AlphaFoldDB" id="A0A1G1Z2A9"/>
<dbReference type="PIRSF" id="PIRSF004749">
    <property type="entry name" value="Pep_def"/>
    <property type="match status" value="1"/>
</dbReference>
<organism evidence="6 7">
    <name type="scientific">Candidatus Colwellbacteria bacterium RIFCSPHIGHO2_12_FULL_44_17</name>
    <dbReference type="NCBI Taxonomy" id="1797689"/>
    <lineage>
        <taxon>Bacteria</taxon>
        <taxon>Candidatus Colwelliibacteriota</taxon>
    </lineage>
</organism>
<dbReference type="InterPro" id="IPR036821">
    <property type="entry name" value="Peptide_deformylase_sf"/>
</dbReference>
<dbReference type="PANTHER" id="PTHR10458">
    <property type="entry name" value="PEPTIDE DEFORMYLASE"/>
    <property type="match status" value="1"/>
</dbReference>
<evidence type="ECO:0000256" key="5">
    <source>
        <dbReference type="HAMAP-Rule" id="MF_00163"/>
    </source>
</evidence>
<dbReference type="HAMAP" id="MF_00163">
    <property type="entry name" value="Pep_deformylase"/>
    <property type="match status" value="1"/>
</dbReference>
<evidence type="ECO:0000313" key="7">
    <source>
        <dbReference type="Proteomes" id="UP000178515"/>
    </source>
</evidence>
<feature type="binding site" evidence="5">
    <location>
        <position position="145"/>
    </location>
    <ligand>
        <name>Fe cation</name>
        <dbReference type="ChEBI" id="CHEBI:24875"/>
    </ligand>
</feature>
<dbReference type="PANTHER" id="PTHR10458:SF22">
    <property type="entry name" value="PEPTIDE DEFORMYLASE"/>
    <property type="match status" value="1"/>
</dbReference>